<dbReference type="Proteomes" id="UP000593567">
    <property type="component" value="Unassembled WGS sequence"/>
</dbReference>
<feature type="compositionally biased region" description="Basic and acidic residues" evidence="6">
    <location>
        <begin position="35"/>
        <end position="47"/>
    </location>
</feature>
<evidence type="ECO:0000256" key="6">
    <source>
        <dbReference type="SAM" id="MobiDB-lite"/>
    </source>
</evidence>
<dbReference type="InterPro" id="IPR011990">
    <property type="entry name" value="TPR-like_helical_dom_sf"/>
</dbReference>
<evidence type="ECO:0000256" key="2">
    <source>
        <dbReference type="ARBA" id="ARBA00022803"/>
    </source>
</evidence>
<dbReference type="Gene3D" id="1.25.40.10">
    <property type="entry name" value="Tetratricopeptide repeat domain"/>
    <property type="match status" value="1"/>
</dbReference>
<organism evidence="8 9">
    <name type="scientific">Bugula neritina</name>
    <name type="common">Brown bryozoan</name>
    <name type="synonym">Sertularia neritina</name>
    <dbReference type="NCBI Taxonomy" id="10212"/>
    <lineage>
        <taxon>Eukaryota</taxon>
        <taxon>Metazoa</taxon>
        <taxon>Spiralia</taxon>
        <taxon>Lophotrochozoa</taxon>
        <taxon>Bryozoa</taxon>
        <taxon>Gymnolaemata</taxon>
        <taxon>Cheilostomatida</taxon>
        <taxon>Flustrina</taxon>
        <taxon>Buguloidea</taxon>
        <taxon>Bugulidae</taxon>
        <taxon>Bugula</taxon>
    </lineage>
</organism>
<evidence type="ECO:0000313" key="8">
    <source>
        <dbReference type="EMBL" id="KAF6028198.1"/>
    </source>
</evidence>
<evidence type="ECO:0000256" key="4">
    <source>
        <dbReference type="ARBA" id="ARBA00040133"/>
    </source>
</evidence>
<dbReference type="OrthoDB" id="629492at2759"/>
<dbReference type="PANTHER" id="PTHR46423">
    <property type="entry name" value="RNA POLYMERASE II-ASSOCIATED PROTEIN 3"/>
    <property type="match status" value="1"/>
</dbReference>
<protein>
    <recommendedName>
        <fullName evidence="4">RNA polymerase II-associated protein 3</fullName>
    </recommendedName>
</protein>
<accession>A0A7J7JS01</accession>
<evidence type="ECO:0000256" key="3">
    <source>
        <dbReference type="ARBA" id="ARBA00038275"/>
    </source>
</evidence>
<comment type="caution">
    <text evidence="8">The sequence shown here is derived from an EMBL/GenBank/DDBJ whole genome shotgun (WGS) entry which is preliminary data.</text>
</comment>
<keyword evidence="2 5" id="KW-0802">TPR repeat</keyword>
<dbReference type="AlphaFoldDB" id="A0A7J7JS01"/>
<keyword evidence="1" id="KW-0677">Repeat</keyword>
<feature type="region of interest" description="Disordered" evidence="6">
    <location>
        <begin position="321"/>
        <end position="378"/>
    </location>
</feature>
<comment type="similarity">
    <text evidence="3">Belongs to the RPAP3 family.</text>
</comment>
<dbReference type="Pfam" id="PF13414">
    <property type="entry name" value="TPR_11"/>
    <property type="match status" value="1"/>
</dbReference>
<name>A0A7J7JS01_BUGNE</name>
<keyword evidence="9" id="KW-1185">Reference proteome</keyword>
<evidence type="ECO:0000256" key="1">
    <source>
        <dbReference type="ARBA" id="ARBA00022737"/>
    </source>
</evidence>
<feature type="domain" description="RNA-polymerase II-associated protein 3-like C-terminal" evidence="7">
    <location>
        <begin position="377"/>
        <end position="483"/>
    </location>
</feature>
<feature type="compositionally biased region" description="Basic residues" evidence="6">
    <location>
        <begin position="60"/>
        <end position="72"/>
    </location>
</feature>
<gene>
    <name evidence="8" type="ORF">EB796_013500</name>
</gene>
<dbReference type="PROSITE" id="PS50005">
    <property type="entry name" value="TPR"/>
    <property type="match status" value="2"/>
</dbReference>
<feature type="repeat" description="TPR" evidence="5">
    <location>
        <begin position="203"/>
        <end position="236"/>
    </location>
</feature>
<proteinExistence type="inferred from homology"/>
<dbReference type="EMBL" id="VXIV02001977">
    <property type="protein sequence ID" value="KAF6028198.1"/>
    <property type="molecule type" value="Genomic_DNA"/>
</dbReference>
<evidence type="ECO:0000256" key="5">
    <source>
        <dbReference type="PROSITE-ProRule" id="PRU00339"/>
    </source>
</evidence>
<sequence>MDPNSFGAFQRQITRNQDELKDYLKDLDSWKESISKKDRSLAEKTDDATQNCNYPPVRNSLHKKKKIKRKKAPISSNHVEPTKKSTKIPGYDFRAWDKYDVDKALAAIDNNHSSSSSYEEDTDEEWEEERRKQQATFEKDQGNDYYKKNKLVEAIECYTRGITCDPTNAIIYANRAMALLKQEKYGAAEQDCTDAIALDPTYTKAYMRRATARKQLNKLESALDDYKQLLKLEPDNKMAQREISSLEQKLQLSAEGIVVPIKKSANERSKKPLVRIEIQEIDHNEVKSKLTAAVAKTTVHQSAETKKVIAKDAESFSKYLSTSKNADERDKSTVSTCKKQTNISSPSDIGKITIPTSNSKQKSKPAEQSPRVSPRMPANSYQFQKDWKSVKGDLDLLYDYLKTRLNFPKTITIEASSQKDDYSEAHYPKLIGEFLEADVLKMILLTFQQRFLRDGVNITSHMIELAKVKRFSMTLMFMSGSDKEVVKDIISKLSSIEGVHSNDIQTISRLYDV</sequence>
<feature type="compositionally biased region" description="Acidic residues" evidence="6">
    <location>
        <begin position="118"/>
        <end position="127"/>
    </location>
</feature>
<dbReference type="InterPro" id="IPR025986">
    <property type="entry name" value="RPAP3-like_C"/>
</dbReference>
<evidence type="ECO:0000313" key="9">
    <source>
        <dbReference type="Proteomes" id="UP000593567"/>
    </source>
</evidence>
<feature type="repeat" description="TPR" evidence="5">
    <location>
        <begin position="135"/>
        <end position="168"/>
    </location>
</feature>
<dbReference type="Pfam" id="PF13181">
    <property type="entry name" value="TPR_8"/>
    <property type="match status" value="1"/>
</dbReference>
<dbReference type="Pfam" id="PF13877">
    <property type="entry name" value="RPAP3_C"/>
    <property type="match status" value="1"/>
</dbReference>
<dbReference type="SUPFAM" id="SSF48452">
    <property type="entry name" value="TPR-like"/>
    <property type="match status" value="1"/>
</dbReference>
<feature type="region of interest" description="Disordered" evidence="6">
    <location>
        <begin position="35"/>
        <end position="85"/>
    </location>
</feature>
<dbReference type="InterPro" id="IPR051966">
    <property type="entry name" value="RPAP3"/>
</dbReference>
<dbReference type="InterPro" id="IPR019734">
    <property type="entry name" value="TPR_rpt"/>
</dbReference>
<dbReference type="PANTHER" id="PTHR46423:SF1">
    <property type="entry name" value="RNA POLYMERASE II-ASSOCIATED PROTEIN 3"/>
    <property type="match status" value="1"/>
</dbReference>
<feature type="region of interest" description="Disordered" evidence="6">
    <location>
        <begin position="112"/>
        <end position="138"/>
    </location>
</feature>
<feature type="compositionally biased region" description="Basic and acidic residues" evidence="6">
    <location>
        <begin position="128"/>
        <end position="138"/>
    </location>
</feature>
<feature type="compositionally biased region" description="Polar residues" evidence="6">
    <location>
        <begin position="333"/>
        <end position="347"/>
    </location>
</feature>
<dbReference type="GO" id="GO:0101031">
    <property type="term" value="C:protein folding chaperone complex"/>
    <property type="evidence" value="ECO:0007669"/>
    <property type="project" value="TreeGrafter"/>
</dbReference>
<dbReference type="SMART" id="SM00028">
    <property type="entry name" value="TPR"/>
    <property type="match status" value="3"/>
</dbReference>
<evidence type="ECO:0000259" key="7">
    <source>
        <dbReference type="Pfam" id="PF13877"/>
    </source>
</evidence>
<reference evidence="8" key="1">
    <citation type="submission" date="2020-06" db="EMBL/GenBank/DDBJ databases">
        <title>Draft genome of Bugula neritina, a colonial animal packing powerful symbionts and potential medicines.</title>
        <authorList>
            <person name="Rayko M."/>
        </authorList>
    </citation>
    <scope>NUCLEOTIDE SEQUENCE [LARGE SCALE GENOMIC DNA]</scope>
    <source>
        <strain evidence="8">Kwan_BN1</strain>
    </source>
</reference>